<reference evidence="4" key="1">
    <citation type="submission" date="2023-06" db="EMBL/GenBank/DDBJ databases">
        <title>Conoideocrella luteorostrata (Hypocreales: Clavicipitaceae), a potential biocontrol fungus for elongate hemlock scale in United States Christmas tree production areas.</title>
        <authorList>
            <person name="Barrett H."/>
            <person name="Lovett B."/>
            <person name="Macias A.M."/>
            <person name="Stajich J.E."/>
            <person name="Kasson M.T."/>
        </authorList>
    </citation>
    <scope>NUCLEOTIDE SEQUENCE</scope>
    <source>
        <strain evidence="4">ARSEF 14590</strain>
    </source>
</reference>
<sequence length="416" mass="47384">MGTAHVMPTAGTELVVASRHSDTGSHRPVVPGGLAEEAGKSHGLRLSELFGYCEESDTNILGLLHQVGGLNQYCDSGYALTLPQEKVEFAQDEMNRMPARPIIDFLMQFFLAEVDWMTQLVHPPSFMAYYESWWTKQSAQIAEHSLYVVHIDFAVLILRICSIASQFLPSPSYTIDTIRGMTLGQIRDICSDVVRNLAKIATSVDFRGSLFRVQHTCFSAFNLACEGLIRDAWSTLCTAVSVAQGLGYHRPASIESAAVDELEREMRRRVFCNLYVWDGLLSRQLDRVSSFTDGFDLGTLPRMNLTTEVDCNSGAPELFTERILQARLIAIWEDIKRSLSDKMQYDPATAQEMHDWLQRDFVETLPPPFALKPDYRWDKKLRQLNTLHYKLHYKNYILHYITLQVPFQYIIITLKV</sequence>
<dbReference type="Pfam" id="PF04082">
    <property type="entry name" value="Fungal_trans"/>
    <property type="match status" value="1"/>
</dbReference>
<dbReference type="InterPro" id="IPR050613">
    <property type="entry name" value="Sec_Metabolite_Reg"/>
</dbReference>
<evidence type="ECO:0000259" key="3">
    <source>
        <dbReference type="SMART" id="SM00906"/>
    </source>
</evidence>
<comment type="subcellular location">
    <subcellularLocation>
        <location evidence="1">Nucleus</location>
    </subcellularLocation>
</comment>
<dbReference type="GO" id="GO:0006351">
    <property type="term" value="P:DNA-templated transcription"/>
    <property type="evidence" value="ECO:0007669"/>
    <property type="project" value="InterPro"/>
</dbReference>
<organism evidence="4 5">
    <name type="scientific">Conoideocrella luteorostrata</name>
    <dbReference type="NCBI Taxonomy" id="1105319"/>
    <lineage>
        <taxon>Eukaryota</taxon>
        <taxon>Fungi</taxon>
        <taxon>Dikarya</taxon>
        <taxon>Ascomycota</taxon>
        <taxon>Pezizomycotina</taxon>
        <taxon>Sordariomycetes</taxon>
        <taxon>Hypocreomycetidae</taxon>
        <taxon>Hypocreales</taxon>
        <taxon>Clavicipitaceae</taxon>
        <taxon>Conoideocrella</taxon>
    </lineage>
</organism>
<keyword evidence="2" id="KW-0539">Nucleus</keyword>
<dbReference type="GO" id="GO:0005634">
    <property type="term" value="C:nucleus"/>
    <property type="evidence" value="ECO:0007669"/>
    <property type="project" value="UniProtKB-SubCell"/>
</dbReference>
<proteinExistence type="predicted"/>
<dbReference type="SMART" id="SM00906">
    <property type="entry name" value="Fungal_trans"/>
    <property type="match status" value="1"/>
</dbReference>
<name>A0AAJ0CM89_9HYPO</name>
<dbReference type="Proteomes" id="UP001251528">
    <property type="component" value="Unassembled WGS sequence"/>
</dbReference>
<dbReference type="CDD" id="cd12148">
    <property type="entry name" value="fungal_TF_MHR"/>
    <property type="match status" value="1"/>
</dbReference>
<comment type="caution">
    <text evidence="4">The sequence shown here is derived from an EMBL/GenBank/DDBJ whole genome shotgun (WGS) entry which is preliminary data.</text>
</comment>
<dbReference type="EMBL" id="JASWJB010000217">
    <property type="protein sequence ID" value="KAK2593331.1"/>
    <property type="molecule type" value="Genomic_DNA"/>
</dbReference>
<evidence type="ECO:0000256" key="1">
    <source>
        <dbReference type="ARBA" id="ARBA00004123"/>
    </source>
</evidence>
<keyword evidence="5" id="KW-1185">Reference proteome</keyword>
<accession>A0AAJ0CM89</accession>
<dbReference type="GO" id="GO:0003677">
    <property type="term" value="F:DNA binding"/>
    <property type="evidence" value="ECO:0007669"/>
    <property type="project" value="InterPro"/>
</dbReference>
<evidence type="ECO:0000313" key="5">
    <source>
        <dbReference type="Proteomes" id="UP001251528"/>
    </source>
</evidence>
<dbReference type="PANTHER" id="PTHR31001:SF87">
    <property type="entry name" value="COL-21"/>
    <property type="match status" value="1"/>
</dbReference>
<dbReference type="InterPro" id="IPR007219">
    <property type="entry name" value="XnlR_reg_dom"/>
</dbReference>
<dbReference type="GO" id="GO:0008270">
    <property type="term" value="F:zinc ion binding"/>
    <property type="evidence" value="ECO:0007669"/>
    <property type="project" value="InterPro"/>
</dbReference>
<evidence type="ECO:0000313" key="4">
    <source>
        <dbReference type="EMBL" id="KAK2593331.1"/>
    </source>
</evidence>
<feature type="domain" description="Xylanolytic transcriptional activator regulatory" evidence="3">
    <location>
        <begin position="232"/>
        <end position="308"/>
    </location>
</feature>
<evidence type="ECO:0000256" key="2">
    <source>
        <dbReference type="ARBA" id="ARBA00023242"/>
    </source>
</evidence>
<dbReference type="PANTHER" id="PTHR31001">
    <property type="entry name" value="UNCHARACTERIZED TRANSCRIPTIONAL REGULATORY PROTEIN"/>
    <property type="match status" value="1"/>
</dbReference>
<gene>
    <name evidence="4" type="ORF">QQS21_008974</name>
</gene>
<dbReference type="AlphaFoldDB" id="A0AAJ0CM89"/>
<protein>
    <recommendedName>
        <fullName evidence="3">Xylanolytic transcriptional activator regulatory domain-containing protein</fullName>
    </recommendedName>
</protein>